<accession>A0ABS5E364</accession>
<dbReference type="RefSeq" id="WP_210811540.1">
    <property type="nucleotide sequence ID" value="NZ_JAGQDG010000010.1"/>
</dbReference>
<dbReference type="PROSITE" id="PS00409">
    <property type="entry name" value="PROKAR_NTER_METHYL"/>
    <property type="match status" value="1"/>
</dbReference>
<organism evidence="2 3">
    <name type="scientific">Ideonella paludis</name>
    <dbReference type="NCBI Taxonomy" id="1233411"/>
    <lineage>
        <taxon>Bacteria</taxon>
        <taxon>Pseudomonadati</taxon>
        <taxon>Pseudomonadota</taxon>
        <taxon>Betaproteobacteria</taxon>
        <taxon>Burkholderiales</taxon>
        <taxon>Sphaerotilaceae</taxon>
        <taxon>Ideonella</taxon>
    </lineage>
</organism>
<feature type="transmembrane region" description="Helical" evidence="1">
    <location>
        <begin position="15"/>
        <end position="35"/>
    </location>
</feature>
<dbReference type="InterPro" id="IPR012902">
    <property type="entry name" value="N_methyl_site"/>
</dbReference>
<keyword evidence="1" id="KW-0472">Membrane</keyword>
<reference evidence="2 3" key="1">
    <citation type="submission" date="2021-04" db="EMBL/GenBank/DDBJ databases">
        <title>The genome sequence of type strain Ideonella paludis KCTC 32238.</title>
        <authorList>
            <person name="Liu Y."/>
        </authorList>
    </citation>
    <scope>NUCLEOTIDE SEQUENCE [LARGE SCALE GENOMIC DNA]</scope>
    <source>
        <strain evidence="2 3">KCTC 32238</strain>
    </source>
</reference>
<keyword evidence="1" id="KW-0812">Transmembrane</keyword>
<sequence length="232" mass="24453">MSVSHPDKAPSKGRGFTLLEMAVVLMVMGALALLATRTARPDEFALSDQLLLRAETALQAYVTANNRLPCADTDDDGYENCASVQRGTLPWATLGFEVGEFRGMSLSVAYSVHSEIAMPPTSSGGTGTGNGWGNGSNAGGRYEPLIAVLREQNQDANASAAQPYLAGDTASTAMGDCTFRSKNLAYSIRTVPKPAGAEPVCAQPVNGVRNTLRFMTLEGLQTYLLRISGGEA</sequence>
<dbReference type="Proteomes" id="UP000672097">
    <property type="component" value="Unassembled WGS sequence"/>
</dbReference>
<name>A0ABS5E364_9BURK</name>
<evidence type="ECO:0000313" key="2">
    <source>
        <dbReference type="EMBL" id="MBQ0937816.1"/>
    </source>
</evidence>
<keyword evidence="3" id="KW-1185">Reference proteome</keyword>
<comment type="caution">
    <text evidence="2">The sequence shown here is derived from an EMBL/GenBank/DDBJ whole genome shotgun (WGS) entry which is preliminary data.</text>
</comment>
<protein>
    <submittedName>
        <fullName evidence="2">Type II secretion system protein</fullName>
    </submittedName>
</protein>
<proteinExistence type="predicted"/>
<dbReference type="SUPFAM" id="SSF54523">
    <property type="entry name" value="Pili subunits"/>
    <property type="match status" value="1"/>
</dbReference>
<dbReference type="EMBL" id="JAGQDG010000010">
    <property type="protein sequence ID" value="MBQ0937816.1"/>
    <property type="molecule type" value="Genomic_DNA"/>
</dbReference>
<evidence type="ECO:0000313" key="3">
    <source>
        <dbReference type="Proteomes" id="UP000672097"/>
    </source>
</evidence>
<keyword evidence="1" id="KW-1133">Transmembrane helix</keyword>
<gene>
    <name evidence="2" type="ORF">KAK11_21010</name>
</gene>
<dbReference type="InterPro" id="IPR045584">
    <property type="entry name" value="Pilin-like"/>
</dbReference>
<dbReference type="Pfam" id="PF07963">
    <property type="entry name" value="N_methyl"/>
    <property type="match status" value="1"/>
</dbReference>
<evidence type="ECO:0000256" key="1">
    <source>
        <dbReference type="SAM" id="Phobius"/>
    </source>
</evidence>
<dbReference type="NCBIfam" id="TIGR02532">
    <property type="entry name" value="IV_pilin_GFxxxE"/>
    <property type="match status" value="1"/>
</dbReference>